<dbReference type="AlphaFoldDB" id="A0A9W9YCR1"/>
<feature type="compositionally biased region" description="Basic and acidic residues" evidence="1">
    <location>
        <begin position="284"/>
        <end position="295"/>
    </location>
</feature>
<evidence type="ECO:0000256" key="1">
    <source>
        <dbReference type="SAM" id="MobiDB-lite"/>
    </source>
</evidence>
<dbReference type="EMBL" id="MU827803">
    <property type="protein sequence ID" value="KAJ7326143.1"/>
    <property type="molecule type" value="Genomic_DNA"/>
</dbReference>
<evidence type="ECO:0000313" key="3">
    <source>
        <dbReference type="Proteomes" id="UP001163046"/>
    </source>
</evidence>
<feature type="region of interest" description="Disordered" evidence="1">
    <location>
        <begin position="158"/>
        <end position="178"/>
    </location>
</feature>
<evidence type="ECO:0000313" key="2">
    <source>
        <dbReference type="EMBL" id="KAJ7326143.1"/>
    </source>
</evidence>
<protein>
    <submittedName>
        <fullName evidence="2">Uncharacterized protein</fullName>
    </submittedName>
</protein>
<proteinExistence type="predicted"/>
<sequence length="327" mass="36656">MMAGCTCGVKNASQVIRDDENSRFFQFEPRHVPLGVWKALKVSCGSWHVACVVFANQKSKTNEIHEEKTEISSSTAETEVEDGFFDSVNFPRHEQEIVLKQRINQNRYNPKPVITPSNNKQPFIDHRKMADDLGIDENQTRVESIQTFFYGEVDNAEEHNEEHVDNSHSDNNGDSKDLYRAEEGEKNNGCDDKVVGDTSGLDAVVENDLEEKLAVIQNSSKNEEETDHVNEEKPSVNSQILTSHENAGTSEDINERPGNTFVPVIVDKNSLSTRPHAPRTRGVVTRDDTSTRSDTLHEVAPMKRSSTELTTLASTEILESKNNTRGN</sequence>
<dbReference type="Proteomes" id="UP001163046">
    <property type="component" value="Unassembled WGS sequence"/>
</dbReference>
<organism evidence="2 3">
    <name type="scientific">Desmophyllum pertusum</name>
    <dbReference type="NCBI Taxonomy" id="174260"/>
    <lineage>
        <taxon>Eukaryota</taxon>
        <taxon>Metazoa</taxon>
        <taxon>Cnidaria</taxon>
        <taxon>Anthozoa</taxon>
        <taxon>Hexacorallia</taxon>
        <taxon>Scleractinia</taxon>
        <taxon>Caryophylliina</taxon>
        <taxon>Caryophylliidae</taxon>
        <taxon>Desmophyllum</taxon>
    </lineage>
</organism>
<name>A0A9W9YCR1_9CNID</name>
<accession>A0A9W9YCR1</accession>
<reference evidence="2" key="1">
    <citation type="submission" date="2023-01" db="EMBL/GenBank/DDBJ databases">
        <title>Genome assembly of the deep-sea coral Lophelia pertusa.</title>
        <authorList>
            <person name="Herrera S."/>
            <person name="Cordes E."/>
        </authorList>
    </citation>
    <scope>NUCLEOTIDE SEQUENCE</scope>
    <source>
        <strain evidence="2">USNM1676648</strain>
        <tissue evidence="2">Polyp</tissue>
    </source>
</reference>
<feature type="region of interest" description="Disordered" evidence="1">
    <location>
        <begin position="219"/>
        <end position="239"/>
    </location>
</feature>
<gene>
    <name evidence="2" type="ORF">OS493_027995</name>
</gene>
<keyword evidence="3" id="KW-1185">Reference proteome</keyword>
<comment type="caution">
    <text evidence="2">The sequence shown here is derived from an EMBL/GenBank/DDBJ whole genome shotgun (WGS) entry which is preliminary data.</text>
</comment>
<feature type="region of interest" description="Disordered" evidence="1">
    <location>
        <begin position="271"/>
        <end position="295"/>
    </location>
</feature>
<feature type="compositionally biased region" description="Basic and acidic residues" evidence="1">
    <location>
        <begin position="221"/>
        <end position="234"/>
    </location>
</feature>